<evidence type="ECO:0000313" key="2">
    <source>
        <dbReference type="Proteomes" id="UP000037035"/>
    </source>
</evidence>
<dbReference type="Proteomes" id="UP000037035">
    <property type="component" value="Unassembled WGS sequence"/>
</dbReference>
<dbReference type="PANTHER" id="PTHR46564:SF1">
    <property type="entry name" value="TRANSPOSASE"/>
    <property type="match status" value="1"/>
</dbReference>
<evidence type="ECO:0000313" key="1">
    <source>
        <dbReference type="EMBL" id="KNZ63010.1"/>
    </source>
</evidence>
<sequence>MVFVSYTPATKVAIRLSLNGHSLRLICDMFVYSVSCQSLSRWLTLHETTQSVVRDPHTYEQCGCPQMLSNEDCVYSLASLCIINSAHMMFSDASAVCKRELLCTFRRSSCCTPVIQHIILQNPERMSILTAISTFGPLAILWELCLTFVNFVNPMLLFQLYTRYSVPENTAQI</sequence>
<comment type="caution">
    <text evidence="1">The sequence shown here is derived from an EMBL/GenBank/DDBJ whole genome shotgun (WGS) entry which is preliminary data.</text>
</comment>
<dbReference type="VEuPathDB" id="FungiDB:VP01_1199g3"/>
<protein>
    <submittedName>
        <fullName evidence="1">Uncharacterized protein</fullName>
    </submittedName>
</protein>
<dbReference type="PANTHER" id="PTHR46564">
    <property type="entry name" value="TRANSPOSASE"/>
    <property type="match status" value="1"/>
</dbReference>
<organism evidence="1 2">
    <name type="scientific">Puccinia sorghi</name>
    <dbReference type="NCBI Taxonomy" id="27349"/>
    <lineage>
        <taxon>Eukaryota</taxon>
        <taxon>Fungi</taxon>
        <taxon>Dikarya</taxon>
        <taxon>Basidiomycota</taxon>
        <taxon>Pucciniomycotina</taxon>
        <taxon>Pucciniomycetes</taxon>
        <taxon>Pucciniales</taxon>
        <taxon>Pucciniaceae</taxon>
        <taxon>Puccinia</taxon>
    </lineage>
</organism>
<name>A0A0L6VS43_9BASI</name>
<reference evidence="1 2" key="1">
    <citation type="submission" date="2015-08" db="EMBL/GenBank/DDBJ databases">
        <title>Next Generation Sequencing and Analysis of the Genome of Puccinia sorghi L Schw, the Causal Agent of Maize Common Rust.</title>
        <authorList>
            <person name="Rochi L."/>
            <person name="Burguener G."/>
            <person name="Darino M."/>
            <person name="Turjanski A."/>
            <person name="Kreff E."/>
            <person name="Dieguez M.J."/>
            <person name="Sacco F."/>
        </authorList>
    </citation>
    <scope>NUCLEOTIDE SEQUENCE [LARGE SCALE GENOMIC DNA]</scope>
    <source>
        <strain evidence="1 2">RO10H11247</strain>
    </source>
</reference>
<keyword evidence="2" id="KW-1185">Reference proteome</keyword>
<dbReference type="STRING" id="27349.A0A0L6VS43"/>
<dbReference type="AlphaFoldDB" id="A0A0L6VS43"/>
<dbReference type="EMBL" id="LAVV01002220">
    <property type="protein sequence ID" value="KNZ63010.1"/>
    <property type="molecule type" value="Genomic_DNA"/>
</dbReference>
<gene>
    <name evidence="1" type="ORF">VP01_1199g3</name>
</gene>
<proteinExistence type="predicted"/>
<accession>A0A0L6VS43</accession>